<feature type="compositionally biased region" description="Basic and acidic residues" evidence="1">
    <location>
        <begin position="1"/>
        <end position="18"/>
    </location>
</feature>
<protein>
    <submittedName>
        <fullName evidence="2">Uncharacterized protein</fullName>
    </submittedName>
</protein>
<gene>
    <name evidence="2" type="ORF">SVIM_LOCUS486627</name>
</gene>
<reference evidence="2" key="1">
    <citation type="submission" date="2019-03" db="EMBL/GenBank/DDBJ databases">
        <authorList>
            <person name="Mank J."/>
            <person name="Almeida P."/>
        </authorList>
    </citation>
    <scope>NUCLEOTIDE SEQUENCE</scope>
    <source>
        <strain evidence="2">78183</strain>
    </source>
</reference>
<proteinExistence type="predicted"/>
<sequence>MPSLEAEKPFESSSERHTPKQWLSSNDHCPQVAAASISWPQKNPSRLPSQTLSPPLHPPHPQAPSLSL</sequence>
<evidence type="ECO:0000256" key="1">
    <source>
        <dbReference type="SAM" id="MobiDB-lite"/>
    </source>
</evidence>
<dbReference type="AlphaFoldDB" id="A0A6N2NCG1"/>
<name>A0A6N2NCG1_SALVM</name>
<organism evidence="2">
    <name type="scientific">Salix viminalis</name>
    <name type="common">Common osier</name>
    <name type="synonym">Basket willow</name>
    <dbReference type="NCBI Taxonomy" id="40686"/>
    <lineage>
        <taxon>Eukaryota</taxon>
        <taxon>Viridiplantae</taxon>
        <taxon>Streptophyta</taxon>
        <taxon>Embryophyta</taxon>
        <taxon>Tracheophyta</taxon>
        <taxon>Spermatophyta</taxon>
        <taxon>Magnoliopsida</taxon>
        <taxon>eudicotyledons</taxon>
        <taxon>Gunneridae</taxon>
        <taxon>Pentapetalae</taxon>
        <taxon>rosids</taxon>
        <taxon>fabids</taxon>
        <taxon>Malpighiales</taxon>
        <taxon>Salicaceae</taxon>
        <taxon>Saliceae</taxon>
        <taxon>Salix</taxon>
    </lineage>
</organism>
<feature type="region of interest" description="Disordered" evidence="1">
    <location>
        <begin position="1"/>
        <end position="68"/>
    </location>
</feature>
<dbReference type="EMBL" id="CAADRP010002229">
    <property type="protein sequence ID" value="VFU63795.1"/>
    <property type="molecule type" value="Genomic_DNA"/>
</dbReference>
<accession>A0A6N2NCG1</accession>
<evidence type="ECO:0000313" key="2">
    <source>
        <dbReference type="EMBL" id="VFU63795.1"/>
    </source>
</evidence>